<protein>
    <recommendedName>
        <fullName evidence="3">Glabrous enhancer-binding protein-like DBD domain-containing protein</fullName>
    </recommendedName>
</protein>
<keyword evidence="5" id="KW-1185">Reference proteome</keyword>
<evidence type="ECO:0000313" key="5">
    <source>
        <dbReference type="Proteomes" id="UP001396334"/>
    </source>
</evidence>
<feature type="compositionally biased region" description="Basic and acidic residues" evidence="2">
    <location>
        <begin position="218"/>
        <end position="232"/>
    </location>
</feature>
<evidence type="ECO:0000256" key="1">
    <source>
        <dbReference type="ARBA" id="ARBA00010820"/>
    </source>
</evidence>
<feature type="region of interest" description="Disordered" evidence="2">
    <location>
        <begin position="1"/>
        <end position="117"/>
    </location>
</feature>
<feature type="domain" description="Glabrous enhancer-binding protein-like DBD" evidence="3">
    <location>
        <begin position="122"/>
        <end position="215"/>
    </location>
</feature>
<proteinExistence type="inferred from homology"/>
<accession>A0ABR2A0E5</accession>
<dbReference type="Pfam" id="PF04504">
    <property type="entry name" value="GeBP-like_DBD"/>
    <property type="match status" value="1"/>
</dbReference>
<feature type="region of interest" description="Disordered" evidence="2">
    <location>
        <begin position="180"/>
        <end position="203"/>
    </location>
</feature>
<feature type="compositionally biased region" description="Basic and acidic residues" evidence="2">
    <location>
        <begin position="40"/>
        <end position="50"/>
    </location>
</feature>
<organism evidence="4 5">
    <name type="scientific">Hibiscus sabdariffa</name>
    <name type="common">roselle</name>
    <dbReference type="NCBI Taxonomy" id="183260"/>
    <lineage>
        <taxon>Eukaryota</taxon>
        <taxon>Viridiplantae</taxon>
        <taxon>Streptophyta</taxon>
        <taxon>Embryophyta</taxon>
        <taxon>Tracheophyta</taxon>
        <taxon>Spermatophyta</taxon>
        <taxon>Magnoliopsida</taxon>
        <taxon>eudicotyledons</taxon>
        <taxon>Gunneridae</taxon>
        <taxon>Pentapetalae</taxon>
        <taxon>rosids</taxon>
        <taxon>malvids</taxon>
        <taxon>Malvales</taxon>
        <taxon>Malvaceae</taxon>
        <taxon>Malvoideae</taxon>
        <taxon>Hibiscus</taxon>
    </lineage>
</organism>
<evidence type="ECO:0000313" key="4">
    <source>
        <dbReference type="EMBL" id="KAK8486450.1"/>
    </source>
</evidence>
<comment type="caution">
    <text evidence="4">The sequence shown here is derived from an EMBL/GenBank/DDBJ whole genome shotgun (WGS) entry which is preliminary data.</text>
</comment>
<dbReference type="PANTHER" id="PTHR31662">
    <property type="entry name" value="BNAANNG10740D PROTEIN-RELATED"/>
    <property type="match status" value="1"/>
</dbReference>
<sequence>MARKRPAEDPPPASFSSSSSGDEESSQGNSSFADEEEEEKSSFEKQKTDAGKVGSDSEYDSDKTPPSPNVSDFTIRPVVSQPNKSAPKPKHTANESSSKRKRPSSSGSNGGAGAVKTAVTVRRWSEAEEITILNGLIEYRSKEGADSFKDSSSGFHDFIKKRFQTDVSKTQLNEKIRRLKNKFKSKAEKGQNGNDPDLPNRHDRKCFQLSKKIWGNEANEKINKTQKEKKTPSIEQEEEEDKTQKKTKTVSSEVGDKTGVIGGETSGLRSSIKDKESAPLCSTQITSDSEDNADFWKEYPCLKDCFKIGFSGRLGHVGCSVLEHVEMNAEVIGREKLKGMEKEGRQLKIEELELYLKRSKLAQEIAKAALDAIKGTAI</sequence>
<evidence type="ECO:0000259" key="3">
    <source>
        <dbReference type="Pfam" id="PF04504"/>
    </source>
</evidence>
<dbReference type="PANTHER" id="PTHR31662:SF33">
    <property type="entry name" value="DNA-BINDING STOREKEEPER PROTEIN TRANSCRIPTIONAL REGULATOR-LIKE PROTEIN"/>
    <property type="match status" value="1"/>
</dbReference>
<comment type="similarity">
    <text evidence="1">Belongs to the GeBP family.</text>
</comment>
<gene>
    <name evidence="4" type="ORF">V6N11_045112</name>
</gene>
<feature type="compositionally biased region" description="Low complexity" evidence="2">
    <location>
        <begin position="14"/>
        <end position="32"/>
    </location>
</feature>
<reference evidence="4 5" key="1">
    <citation type="journal article" date="2024" name="G3 (Bethesda)">
        <title>Genome assembly of Hibiscus sabdariffa L. provides insights into metabolisms of medicinal natural products.</title>
        <authorList>
            <person name="Kim T."/>
        </authorList>
    </citation>
    <scope>NUCLEOTIDE SEQUENCE [LARGE SCALE GENOMIC DNA]</scope>
    <source>
        <strain evidence="4">TK-2024</strain>
        <tissue evidence="4">Old leaves</tissue>
    </source>
</reference>
<feature type="region of interest" description="Disordered" evidence="2">
    <location>
        <begin position="218"/>
        <end position="270"/>
    </location>
</feature>
<dbReference type="EMBL" id="JBBPBN010000440">
    <property type="protein sequence ID" value="KAK8486450.1"/>
    <property type="molecule type" value="Genomic_DNA"/>
</dbReference>
<name>A0ABR2A0E5_9ROSI</name>
<dbReference type="InterPro" id="IPR007592">
    <property type="entry name" value="GEBP"/>
</dbReference>
<evidence type="ECO:0000256" key="2">
    <source>
        <dbReference type="SAM" id="MobiDB-lite"/>
    </source>
</evidence>
<dbReference type="InterPro" id="IPR053932">
    <property type="entry name" value="GeBP-like_DBD"/>
</dbReference>
<dbReference type="Proteomes" id="UP001396334">
    <property type="component" value="Unassembled WGS sequence"/>
</dbReference>